<protein>
    <recommendedName>
        <fullName evidence="11">Feruloyl esterase</fullName>
    </recommendedName>
</protein>
<keyword evidence="4 8" id="KW-0732">Signal</keyword>
<evidence type="ECO:0000256" key="8">
    <source>
        <dbReference type="SAM" id="SignalP"/>
    </source>
</evidence>
<dbReference type="PANTHER" id="PTHR33938:SF15">
    <property type="entry name" value="FERULOYL ESTERASE B-RELATED"/>
    <property type="match status" value="1"/>
</dbReference>
<comment type="caution">
    <text evidence="9">The sequence shown here is derived from an EMBL/GenBank/DDBJ whole genome shotgun (WGS) entry which is preliminary data.</text>
</comment>
<evidence type="ECO:0000256" key="3">
    <source>
        <dbReference type="ARBA" id="ARBA00022723"/>
    </source>
</evidence>
<keyword evidence="6" id="KW-0106">Calcium</keyword>
<dbReference type="PANTHER" id="PTHR33938">
    <property type="entry name" value="FERULOYL ESTERASE B-RELATED"/>
    <property type="match status" value="1"/>
</dbReference>
<reference evidence="9 10" key="1">
    <citation type="submission" date="2015-03" db="EMBL/GenBank/DDBJ databases">
        <title>Draft Genome Sequence of Burkholderia andropogonis type strain ICMP2807, isolated from Sorghum bicolor.</title>
        <authorList>
            <person name="Lopes-Santos L."/>
            <person name="Castro D.B."/>
            <person name="Ottoboni L.M."/>
            <person name="Park D."/>
            <person name="Weirc B.S."/>
            <person name="Destefano S.A."/>
        </authorList>
    </citation>
    <scope>NUCLEOTIDE SEQUENCE [LARGE SCALE GENOMIC DNA]</scope>
    <source>
        <strain evidence="9 10">ICMP2807</strain>
    </source>
</reference>
<proteinExistence type="inferred from homology"/>
<keyword evidence="10" id="KW-1185">Reference proteome</keyword>
<dbReference type="InterPro" id="IPR011118">
    <property type="entry name" value="Tannase/feruloyl_esterase"/>
</dbReference>
<comment type="similarity">
    <text evidence="1">Belongs to the tannase family.</text>
</comment>
<dbReference type="STRING" id="28092.WM40_11510"/>
<evidence type="ECO:0000256" key="7">
    <source>
        <dbReference type="ARBA" id="ARBA00023157"/>
    </source>
</evidence>
<keyword evidence="5" id="KW-0378">Hydrolase</keyword>
<dbReference type="GO" id="GO:0046872">
    <property type="term" value="F:metal ion binding"/>
    <property type="evidence" value="ECO:0007669"/>
    <property type="project" value="UniProtKB-KW"/>
</dbReference>
<evidence type="ECO:0000256" key="6">
    <source>
        <dbReference type="ARBA" id="ARBA00022837"/>
    </source>
</evidence>
<accession>A0A0F5K0P5</accession>
<evidence type="ECO:0000256" key="4">
    <source>
        <dbReference type="ARBA" id="ARBA00022729"/>
    </source>
</evidence>
<gene>
    <name evidence="9" type="ORF">WM40_11510</name>
</gene>
<sequence>MVVLAAGVAGYSGAALSASASSGSASSVARRDADSSAQMCARLAESAIPDGTVTSAKWVDAVNGKPSETLPAHCLVEGVLASRTGRPAPVTVNGAASTNAQYGIHFQLRLPLVWAGRFFYQGGGGSDGVVLPATGTIPSWRDGPRALARGFAVVSSDAGHTADQNVGFGVDPQARVDYGYASIGPVTRAAKQLIGAFYGIGPKHSYFAGCSKGGQEAMEAMQRYGSEYDGIIAGDPGFRLPHAAIAQVADTQAFSRAAPRASDGRVLLGQAFSNADLNLVATAARARCGNSDGFDYRPDTCRFDPVELQCRAGQTEQCLRPAQVTALHEVFDGAKSSDGRPLYARWPYDSGIGSANWRQWKLGDSTNPSLAETLGAGSMQYVFSTPPRDTFDIQTVSLDDLDRSIYRKTPEYPQSSVEFMDADSLDLDGFRARGGKLLMYHGGSDPVFSVLDSIDYYRRLSEKYRARADAFARLYIVPGMNHCAGGDYALDSFDSLAAIVGWVERGTPPGALVAHAGSQSGSQLPAGMTRPLCPYPQTARYVKGDVNDASSFVCVGS</sequence>
<dbReference type="SUPFAM" id="SSF53474">
    <property type="entry name" value="alpha/beta-Hydrolases"/>
    <property type="match status" value="1"/>
</dbReference>
<organism evidence="9 10">
    <name type="scientific">Robbsia andropogonis</name>
    <dbReference type="NCBI Taxonomy" id="28092"/>
    <lineage>
        <taxon>Bacteria</taxon>
        <taxon>Pseudomonadati</taxon>
        <taxon>Pseudomonadota</taxon>
        <taxon>Betaproteobacteria</taxon>
        <taxon>Burkholderiales</taxon>
        <taxon>Burkholderiaceae</taxon>
        <taxon>Robbsia</taxon>
    </lineage>
</organism>
<evidence type="ECO:0000256" key="2">
    <source>
        <dbReference type="ARBA" id="ARBA00022487"/>
    </source>
</evidence>
<dbReference type="AlphaFoldDB" id="A0A0F5K0P5"/>
<dbReference type="PATRIC" id="fig|28092.6.peg.2701"/>
<dbReference type="EMBL" id="LAQU01000010">
    <property type="protein sequence ID" value="KKB63454.1"/>
    <property type="molecule type" value="Genomic_DNA"/>
</dbReference>
<dbReference type="Pfam" id="PF07519">
    <property type="entry name" value="Tannase"/>
    <property type="match status" value="1"/>
</dbReference>
<evidence type="ECO:0008006" key="11">
    <source>
        <dbReference type="Google" id="ProtNLM"/>
    </source>
</evidence>
<dbReference type="Gene3D" id="3.40.50.1820">
    <property type="entry name" value="alpha/beta hydrolase"/>
    <property type="match status" value="1"/>
</dbReference>
<dbReference type="GO" id="GO:0052689">
    <property type="term" value="F:carboxylic ester hydrolase activity"/>
    <property type="evidence" value="ECO:0007669"/>
    <property type="project" value="UniProtKB-KW"/>
</dbReference>
<keyword evidence="3" id="KW-0479">Metal-binding</keyword>
<keyword evidence="7" id="KW-1015">Disulfide bond</keyword>
<evidence type="ECO:0000256" key="5">
    <source>
        <dbReference type="ARBA" id="ARBA00022801"/>
    </source>
</evidence>
<dbReference type="Proteomes" id="UP000033618">
    <property type="component" value="Unassembled WGS sequence"/>
</dbReference>
<evidence type="ECO:0000313" key="9">
    <source>
        <dbReference type="EMBL" id="KKB63454.1"/>
    </source>
</evidence>
<feature type="signal peptide" evidence="8">
    <location>
        <begin position="1"/>
        <end position="20"/>
    </location>
</feature>
<evidence type="ECO:0000313" key="10">
    <source>
        <dbReference type="Proteomes" id="UP000033618"/>
    </source>
</evidence>
<evidence type="ECO:0000256" key="1">
    <source>
        <dbReference type="ARBA" id="ARBA00006249"/>
    </source>
</evidence>
<name>A0A0F5K0P5_9BURK</name>
<feature type="chain" id="PRO_5002490823" description="Feruloyl esterase" evidence="8">
    <location>
        <begin position="21"/>
        <end position="557"/>
    </location>
</feature>
<dbReference type="InterPro" id="IPR029058">
    <property type="entry name" value="AB_hydrolase_fold"/>
</dbReference>
<keyword evidence="2" id="KW-0719">Serine esterase</keyword>